<dbReference type="Pfam" id="PF00004">
    <property type="entry name" value="AAA"/>
    <property type="match status" value="1"/>
</dbReference>
<keyword evidence="3" id="KW-1185">Reference proteome</keyword>
<dbReference type="InterPro" id="IPR027417">
    <property type="entry name" value="P-loop_NTPase"/>
</dbReference>
<dbReference type="GO" id="GO:0005524">
    <property type="term" value="F:ATP binding"/>
    <property type="evidence" value="ECO:0007669"/>
    <property type="project" value="InterPro"/>
</dbReference>
<evidence type="ECO:0000313" key="2">
    <source>
        <dbReference type="EMBL" id="AEJ81560.1"/>
    </source>
</evidence>
<dbReference type="SMART" id="SM00382">
    <property type="entry name" value="AAA"/>
    <property type="match status" value="1"/>
</dbReference>
<dbReference type="InterPro" id="IPR050052">
    <property type="entry name" value="ATP-dep_Clp_protease_ClpX"/>
</dbReference>
<dbReference type="Proteomes" id="UP000008893">
    <property type="component" value="Segment"/>
</dbReference>
<dbReference type="GO" id="GO:0051603">
    <property type="term" value="P:proteolysis involved in protein catabolic process"/>
    <property type="evidence" value="ECO:0007669"/>
    <property type="project" value="TreeGrafter"/>
</dbReference>
<dbReference type="Gene3D" id="3.40.50.300">
    <property type="entry name" value="P-loop containing nucleotide triphosphate hydrolases"/>
    <property type="match status" value="1"/>
</dbReference>
<dbReference type="GeneID" id="14013729"/>
<protein>
    <submittedName>
        <fullName evidence="2">Gp041</fullName>
    </submittedName>
</protein>
<name>G0YQD3_9CAUD</name>
<dbReference type="GO" id="GO:0016887">
    <property type="term" value="F:ATP hydrolysis activity"/>
    <property type="evidence" value="ECO:0007669"/>
    <property type="project" value="InterPro"/>
</dbReference>
<dbReference type="SUPFAM" id="SSF52540">
    <property type="entry name" value="P-loop containing nucleoside triphosphate hydrolases"/>
    <property type="match status" value="1"/>
</dbReference>
<dbReference type="EMBL" id="HQ728266">
    <property type="protein sequence ID" value="AEJ81560.1"/>
    <property type="molecule type" value="Genomic_DNA"/>
</dbReference>
<evidence type="ECO:0000259" key="1">
    <source>
        <dbReference type="SMART" id="SM00382"/>
    </source>
</evidence>
<dbReference type="InterPro" id="IPR003959">
    <property type="entry name" value="ATPase_AAA_core"/>
</dbReference>
<dbReference type="OrthoDB" id="9883at10239"/>
<dbReference type="PANTHER" id="PTHR48102">
    <property type="entry name" value="ATP-DEPENDENT CLP PROTEASE ATP-BINDING SUBUNIT CLPX-LIKE, MITOCHONDRIAL-RELATED"/>
    <property type="match status" value="1"/>
</dbReference>
<dbReference type="KEGG" id="vg:14013729"/>
<accession>G0YQD3</accession>
<dbReference type="RefSeq" id="YP_007005777.1">
    <property type="nucleotide sequence ID" value="NC_019514.1"/>
</dbReference>
<sequence length="249" mass="27130">MKEQEFIHGVMSRTFGVFKESQCAIRPHFVLTGPSGSGKSHLVQLVAKELDLALLTINAASLTKEGVSGNSLSKALAPLRNIGDAPAIVFCDEFDKLFVSGQAGSDNTHESLAGVQNEFLTVLENDQAAVFGDYGKYVNVPVSNCLFVFAGAFNGEKDMSIERLKELGIRNEFLGRVSLCFSTEKPSLDSLLEFLNQSDLLDKYLALFKSQRRASVIKKIAALVEVGYAKNTLGVRGVNSLIHQHFLQA</sequence>
<evidence type="ECO:0000313" key="3">
    <source>
        <dbReference type="Proteomes" id="UP000008893"/>
    </source>
</evidence>
<feature type="domain" description="AAA+ ATPase" evidence="1">
    <location>
        <begin position="25"/>
        <end position="173"/>
    </location>
</feature>
<dbReference type="InterPro" id="IPR003593">
    <property type="entry name" value="AAA+_ATPase"/>
</dbReference>
<reference evidence="2 3" key="1">
    <citation type="journal article" date="2011" name="Appl. Environ. Microbiol.">
        <title>Novel Virulent and Broad-Host-Range Erwinia amylovora Bacteriophages Reveal a High Degree of Mosaicism and a Relationship to Enterobacteriaceae Phages.</title>
        <authorList>
            <person name="Born Y."/>
            <person name="Fieseler L."/>
            <person name="Marazzi J."/>
            <person name="Lurz R."/>
            <person name="Duffy B."/>
            <person name="Loessner M.J."/>
        </authorList>
    </citation>
    <scope>NUCLEOTIDE SEQUENCE [LARGE SCALE GENOMIC DNA]</scope>
</reference>
<proteinExistence type="predicted"/>
<organism evidence="2 3">
    <name type="scientific">Erwinia phage vB_EamP-S6</name>
    <dbReference type="NCBI Taxonomy" id="1051675"/>
    <lineage>
        <taxon>Viruses</taxon>
        <taxon>Duplodnaviria</taxon>
        <taxon>Heunggongvirae</taxon>
        <taxon>Uroviricota</taxon>
        <taxon>Caudoviricetes</taxon>
        <taxon>Schitoviridae</taxon>
        <taxon>Waedenswilvirus</taxon>
        <taxon>Waedenswilvirus S6</taxon>
    </lineage>
</organism>